<dbReference type="Proteomes" id="UP000886100">
    <property type="component" value="Unassembled WGS sequence"/>
</dbReference>
<dbReference type="CDD" id="cd00371">
    <property type="entry name" value="HMA"/>
    <property type="match status" value="1"/>
</dbReference>
<organism evidence="2">
    <name type="scientific">Thiolapillus brandeum</name>
    <dbReference type="NCBI Taxonomy" id="1076588"/>
    <lineage>
        <taxon>Bacteria</taxon>
        <taxon>Pseudomonadati</taxon>
        <taxon>Pseudomonadota</taxon>
        <taxon>Gammaproteobacteria</taxon>
        <taxon>Chromatiales</taxon>
        <taxon>Sedimenticolaceae</taxon>
        <taxon>Thiolapillus</taxon>
    </lineage>
</organism>
<sequence length="96" mass="10493">PSLVTASDAQEVRQALSGLPGLGELAPDLEKHRLQVLYDVRQLDYRTLLEALARAGHPVPMNPFARIVAALRQYADTNARDNAKAPPPPCCNKPPR</sequence>
<feature type="domain" description="HMA" evidence="1">
    <location>
        <begin position="9"/>
        <end position="57"/>
    </location>
</feature>
<dbReference type="GO" id="GO:0046872">
    <property type="term" value="F:metal ion binding"/>
    <property type="evidence" value="ECO:0007669"/>
    <property type="project" value="InterPro"/>
</dbReference>
<feature type="non-terminal residue" evidence="2">
    <location>
        <position position="1"/>
    </location>
</feature>
<evidence type="ECO:0000259" key="1">
    <source>
        <dbReference type="Pfam" id="PF00403"/>
    </source>
</evidence>
<dbReference type="SUPFAM" id="SSF55008">
    <property type="entry name" value="HMA, heavy metal-associated domain"/>
    <property type="match status" value="1"/>
</dbReference>
<dbReference type="AlphaFoldDB" id="A0A7C5IYT0"/>
<dbReference type="InterPro" id="IPR006121">
    <property type="entry name" value="HMA_dom"/>
</dbReference>
<proteinExistence type="predicted"/>
<dbReference type="InterPro" id="IPR036163">
    <property type="entry name" value="HMA_dom_sf"/>
</dbReference>
<protein>
    <submittedName>
        <fullName evidence="2">Cation transporter</fullName>
    </submittedName>
</protein>
<comment type="caution">
    <text evidence="2">The sequence shown here is derived from an EMBL/GenBank/DDBJ whole genome shotgun (WGS) entry which is preliminary data.</text>
</comment>
<gene>
    <name evidence="2" type="ORF">ENJ98_02875</name>
</gene>
<accession>A0A7C5IYT0</accession>
<name>A0A7C5IYT0_9GAMM</name>
<reference evidence="2" key="1">
    <citation type="journal article" date="2020" name="mSystems">
        <title>Genome- and Community-Level Interaction Insights into Carbon Utilization and Element Cycling Functions of Hydrothermarchaeota in Hydrothermal Sediment.</title>
        <authorList>
            <person name="Zhou Z."/>
            <person name="Liu Y."/>
            <person name="Xu W."/>
            <person name="Pan J."/>
            <person name="Luo Z.H."/>
            <person name="Li M."/>
        </authorList>
    </citation>
    <scope>NUCLEOTIDE SEQUENCE [LARGE SCALE GENOMIC DNA]</scope>
    <source>
        <strain evidence="2">HyVt-535</strain>
    </source>
</reference>
<evidence type="ECO:0000313" key="2">
    <source>
        <dbReference type="EMBL" id="HHH13157.1"/>
    </source>
</evidence>
<dbReference type="EMBL" id="DROM01000177">
    <property type="protein sequence ID" value="HHH13157.1"/>
    <property type="molecule type" value="Genomic_DNA"/>
</dbReference>
<dbReference type="Pfam" id="PF00403">
    <property type="entry name" value="HMA"/>
    <property type="match status" value="1"/>
</dbReference>